<evidence type="ECO:0000313" key="2">
    <source>
        <dbReference type="Proteomes" id="UP000019151"/>
    </source>
</evidence>
<dbReference type="InParanoid" id="W0RD61"/>
<proteinExistence type="predicted"/>
<dbReference type="RefSeq" id="WP_025410236.1">
    <property type="nucleotide sequence ID" value="NZ_CP007128.1"/>
</dbReference>
<accession>W0RD61</accession>
<reference evidence="1 2" key="1">
    <citation type="journal article" date="2014" name="Genome Announc.">
        <title>Genome Sequence and Methylome of Soil Bacterium Gemmatirosa kalamazoonensis KBS708T, a Member of the Rarely Cultivated Gemmatimonadetes Phylum.</title>
        <authorList>
            <person name="Debruyn J.M."/>
            <person name="Radosevich M."/>
            <person name="Wommack K.E."/>
            <person name="Polson S.W."/>
            <person name="Hauser L.J."/>
            <person name="Fawaz M.N."/>
            <person name="Korlach J."/>
            <person name="Tsai Y.C."/>
        </authorList>
    </citation>
    <scope>NUCLEOTIDE SEQUENCE [LARGE SCALE GENOMIC DNA]</scope>
    <source>
        <strain evidence="1 2">KBS708</strain>
    </source>
</reference>
<dbReference type="OrthoDB" id="7068820at2"/>
<keyword evidence="2" id="KW-1185">Reference proteome</keyword>
<dbReference type="HOGENOM" id="CLU_138508_0_0_0"/>
<protein>
    <submittedName>
        <fullName evidence="1">Uncharacterized protein</fullName>
    </submittedName>
</protein>
<gene>
    <name evidence="1" type="ORF">J421_1174</name>
</gene>
<dbReference type="Proteomes" id="UP000019151">
    <property type="component" value="Chromosome"/>
</dbReference>
<dbReference type="AlphaFoldDB" id="W0RD61"/>
<name>W0RD61_9BACT</name>
<organism evidence="1 2">
    <name type="scientific">Gemmatirosa kalamazoonensis</name>
    <dbReference type="NCBI Taxonomy" id="861299"/>
    <lineage>
        <taxon>Bacteria</taxon>
        <taxon>Pseudomonadati</taxon>
        <taxon>Gemmatimonadota</taxon>
        <taxon>Gemmatimonadia</taxon>
        <taxon>Gemmatimonadales</taxon>
        <taxon>Gemmatimonadaceae</taxon>
        <taxon>Gemmatirosa</taxon>
    </lineage>
</organism>
<dbReference type="STRING" id="861299.J421_1174"/>
<dbReference type="KEGG" id="gba:J421_1174"/>
<sequence>MPEPSFELWIEAEEWPEGEWEPSDAVTDVVVTLGDGSRWIATFCAFAHVESLRRNCAESGENLGGRYLWASDLVLADDTSRATIAAVVADIVAAGDLPSAFSELVDGNGASGDMPNGG</sequence>
<dbReference type="EMBL" id="CP007128">
    <property type="protein sequence ID" value="AHG88711.1"/>
    <property type="molecule type" value="Genomic_DNA"/>
</dbReference>
<evidence type="ECO:0000313" key="1">
    <source>
        <dbReference type="EMBL" id="AHG88711.1"/>
    </source>
</evidence>
<dbReference type="eggNOG" id="ENOG50334GW">
    <property type="taxonomic scope" value="Bacteria"/>
</dbReference>